<dbReference type="PANTHER" id="PTHR11014:SF63">
    <property type="entry name" value="METALLOPEPTIDASE, PUTATIVE (AFU_ORTHOLOGUE AFUA_6G09600)-RELATED"/>
    <property type="match status" value="1"/>
</dbReference>
<name>A0ABS2Q0T1_9BACL</name>
<comment type="caution">
    <text evidence="2">The sequence shown here is derived from an EMBL/GenBank/DDBJ whole genome shotgun (WGS) entry which is preliminary data.</text>
</comment>
<evidence type="ECO:0000259" key="1">
    <source>
        <dbReference type="Pfam" id="PF07687"/>
    </source>
</evidence>
<dbReference type="SUPFAM" id="SSF53187">
    <property type="entry name" value="Zn-dependent exopeptidases"/>
    <property type="match status" value="1"/>
</dbReference>
<organism evidence="2 3">
    <name type="scientific">Scopulibacillus daqui</name>
    <dbReference type="NCBI Taxonomy" id="1469162"/>
    <lineage>
        <taxon>Bacteria</taxon>
        <taxon>Bacillati</taxon>
        <taxon>Bacillota</taxon>
        <taxon>Bacilli</taxon>
        <taxon>Bacillales</taxon>
        <taxon>Sporolactobacillaceae</taxon>
        <taxon>Scopulibacillus</taxon>
    </lineage>
</organism>
<dbReference type="SUPFAM" id="SSF55031">
    <property type="entry name" value="Bacterial exopeptidase dimerisation domain"/>
    <property type="match status" value="1"/>
</dbReference>
<dbReference type="Proteomes" id="UP000808914">
    <property type="component" value="Unassembled WGS sequence"/>
</dbReference>
<dbReference type="PIRSF" id="PIRSF005962">
    <property type="entry name" value="Pept_M20D_amidohydro"/>
    <property type="match status" value="1"/>
</dbReference>
<dbReference type="PANTHER" id="PTHR11014">
    <property type="entry name" value="PEPTIDASE M20 FAMILY MEMBER"/>
    <property type="match status" value="1"/>
</dbReference>
<dbReference type="EMBL" id="JAFBER010000013">
    <property type="protein sequence ID" value="MBM7645905.1"/>
    <property type="molecule type" value="Genomic_DNA"/>
</dbReference>
<dbReference type="CDD" id="cd03886">
    <property type="entry name" value="M20_Acy1"/>
    <property type="match status" value="1"/>
</dbReference>
<dbReference type="RefSeq" id="WP_205003819.1">
    <property type="nucleotide sequence ID" value="NZ_JAFBER010000013.1"/>
</dbReference>
<dbReference type="InterPro" id="IPR036264">
    <property type="entry name" value="Bact_exopeptidase_dim_dom"/>
</dbReference>
<sequence>MSFLQMAEGIEKQIVQFRRHFHQYPELSFSEYKTAAFISNLLEDYGIEVQRNVAGTGVIGLIKGHLPGKTIALRADMDALPIDEATNLDFASCHPGIMHACGHDLHMAVLLGSAILLSQCKHKIKGNVKLIFQPGEEKLTGAKEVIEAGVLENPRVDAIIALHCWPELPAGMIGIRRGPITAAADFLEITIKGNTGHAAHPHQCVDPIVIAGHVVSALQTIVAREISPSEPAVVTIGKINGGTASNVIPEGVTLSGMVRTVNAELQKRMPEMIERIVCKTAESMRGDAELAYTSATPPLISDDRMVDLIDRVVRDILGEDRLVYLENPSLGSEDFSIYTEKIPGVLFRLGTHNEKRESKAALHNASVIFDEKALTIGTAVMSESAVRYLENMNLTESHTVKGTSC</sequence>
<evidence type="ECO:0000313" key="2">
    <source>
        <dbReference type="EMBL" id="MBM7645905.1"/>
    </source>
</evidence>
<feature type="domain" description="Peptidase M20 dimerisation" evidence="1">
    <location>
        <begin position="188"/>
        <end position="279"/>
    </location>
</feature>
<dbReference type="InterPro" id="IPR011650">
    <property type="entry name" value="Peptidase_M20_dimer"/>
</dbReference>
<evidence type="ECO:0000313" key="3">
    <source>
        <dbReference type="Proteomes" id="UP000808914"/>
    </source>
</evidence>
<proteinExistence type="predicted"/>
<reference evidence="2 3" key="1">
    <citation type="submission" date="2021-01" db="EMBL/GenBank/DDBJ databases">
        <title>Genomic Encyclopedia of Type Strains, Phase IV (KMG-IV): sequencing the most valuable type-strain genomes for metagenomic binning, comparative biology and taxonomic classification.</title>
        <authorList>
            <person name="Goeker M."/>
        </authorList>
    </citation>
    <scope>NUCLEOTIDE SEQUENCE [LARGE SCALE GENOMIC DNA]</scope>
    <source>
        <strain evidence="2 3">DSM 28236</strain>
    </source>
</reference>
<dbReference type="InterPro" id="IPR002933">
    <property type="entry name" value="Peptidase_M20"/>
</dbReference>
<accession>A0ABS2Q0T1</accession>
<dbReference type="Pfam" id="PF01546">
    <property type="entry name" value="Peptidase_M20"/>
    <property type="match status" value="1"/>
</dbReference>
<protein>
    <submittedName>
        <fullName evidence="2">Amidohydrolase</fullName>
    </submittedName>
</protein>
<dbReference type="Pfam" id="PF07687">
    <property type="entry name" value="M20_dimer"/>
    <property type="match status" value="1"/>
</dbReference>
<keyword evidence="3" id="KW-1185">Reference proteome</keyword>
<dbReference type="Gene3D" id="3.40.630.10">
    <property type="entry name" value="Zn peptidases"/>
    <property type="match status" value="1"/>
</dbReference>
<dbReference type="InterPro" id="IPR017439">
    <property type="entry name" value="Amidohydrolase"/>
</dbReference>
<dbReference type="Gene3D" id="3.30.70.360">
    <property type="match status" value="1"/>
</dbReference>
<dbReference type="NCBIfam" id="TIGR01891">
    <property type="entry name" value="amidohydrolases"/>
    <property type="match status" value="1"/>
</dbReference>
<gene>
    <name evidence="2" type="ORF">JOD45_002130</name>
</gene>